<dbReference type="EMBL" id="HG996469">
    <property type="protein sequence ID" value="CAG1843939.1"/>
    <property type="molecule type" value="Genomic_DNA"/>
</dbReference>
<sequence>MFVQSHAQRRLHSCDSWMHLIISLRTRIMLANFDLYISERCRSARLITHTARERNTIAKAASKTWRKTPWKKEPQREWLFTCSGCVDPSFELIRFISTSLRVSYLSSSSYDTGFETPII</sequence>
<dbReference type="AlphaFoldDB" id="A0A804IW18"/>
<evidence type="ECO:0000313" key="2">
    <source>
        <dbReference type="EnsemblPlants" id="Ma04_p31320.1"/>
    </source>
</evidence>
<dbReference type="EnsemblPlants" id="Ma04_t31320.1">
    <property type="protein sequence ID" value="Ma04_p31320.1"/>
    <property type="gene ID" value="Ma04_g31320"/>
</dbReference>
<reference evidence="2" key="2">
    <citation type="submission" date="2021-05" db="UniProtKB">
        <authorList>
            <consortium name="EnsemblPlants"/>
        </authorList>
    </citation>
    <scope>IDENTIFICATION</scope>
    <source>
        <strain evidence="2">subsp. malaccensis</strain>
    </source>
</reference>
<organism evidence="2 3">
    <name type="scientific">Musa acuminata subsp. malaccensis</name>
    <name type="common">Wild banana</name>
    <name type="synonym">Musa malaccensis</name>
    <dbReference type="NCBI Taxonomy" id="214687"/>
    <lineage>
        <taxon>Eukaryota</taxon>
        <taxon>Viridiplantae</taxon>
        <taxon>Streptophyta</taxon>
        <taxon>Embryophyta</taxon>
        <taxon>Tracheophyta</taxon>
        <taxon>Spermatophyta</taxon>
        <taxon>Magnoliopsida</taxon>
        <taxon>Liliopsida</taxon>
        <taxon>Zingiberales</taxon>
        <taxon>Musaceae</taxon>
        <taxon>Musa</taxon>
    </lineage>
</organism>
<name>A0A804IW18_MUSAM</name>
<proteinExistence type="predicted"/>
<accession>A0A804IW18</accession>
<protein>
    <submittedName>
        <fullName evidence="1">(wild Malaysian banana) hypothetical protein</fullName>
    </submittedName>
</protein>
<reference evidence="1" key="1">
    <citation type="submission" date="2021-03" db="EMBL/GenBank/DDBJ databases">
        <authorList>
            <consortium name="Genoscope - CEA"/>
            <person name="William W."/>
        </authorList>
    </citation>
    <scope>NUCLEOTIDE SEQUENCE</scope>
    <source>
        <strain evidence="1">Doubled-haploid Pahang</strain>
    </source>
</reference>
<dbReference type="Proteomes" id="UP000012960">
    <property type="component" value="Unplaced"/>
</dbReference>
<gene>
    <name evidence="1" type="ORF">GSMUA_137340.1</name>
</gene>
<evidence type="ECO:0000313" key="1">
    <source>
        <dbReference type="EMBL" id="CAG1843939.1"/>
    </source>
</evidence>
<dbReference type="Gramene" id="Ma04_t31320.1">
    <property type="protein sequence ID" value="Ma04_p31320.1"/>
    <property type="gene ID" value="Ma04_g31320"/>
</dbReference>
<dbReference type="InParanoid" id="A0A804IW18"/>
<keyword evidence="3" id="KW-1185">Reference proteome</keyword>
<evidence type="ECO:0000313" key="3">
    <source>
        <dbReference type="Proteomes" id="UP000012960"/>
    </source>
</evidence>